<dbReference type="RefSeq" id="WP_396684300.1">
    <property type="nucleotide sequence ID" value="NZ_JBIRPU010000026.1"/>
</dbReference>
<keyword evidence="3" id="KW-1185">Reference proteome</keyword>
<reference evidence="2 3" key="1">
    <citation type="submission" date="2024-10" db="EMBL/GenBank/DDBJ databases">
        <title>The Natural Products Discovery Center: Release of the First 8490 Sequenced Strains for Exploring Actinobacteria Biosynthetic Diversity.</title>
        <authorList>
            <person name="Kalkreuter E."/>
            <person name="Kautsar S.A."/>
            <person name="Yang D."/>
            <person name="Bader C.D."/>
            <person name="Teijaro C.N."/>
            <person name="Fluegel L."/>
            <person name="Davis C.M."/>
            <person name="Simpson J.R."/>
            <person name="Lauterbach L."/>
            <person name="Steele A.D."/>
            <person name="Gui C."/>
            <person name="Meng S."/>
            <person name="Li G."/>
            <person name="Viehrig K."/>
            <person name="Ye F."/>
            <person name="Su P."/>
            <person name="Kiefer A.F."/>
            <person name="Nichols A."/>
            <person name="Cepeda A.J."/>
            <person name="Yan W."/>
            <person name="Fan B."/>
            <person name="Jiang Y."/>
            <person name="Adhikari A."/>
            <person name="Zheng C.-J."/>
            <person name="Schuster L."/>
            <person name="Cowan T.M."/>
            <person name="Smanski M.J."/>
            <person name="Chevrette M.G."/>
            <person name="De Carvalho L.P.S."/>
            <person name="Shen B."/>
        </authorList>
    </citation>
    <scope>NUCLEOTIDE SEQUENCE [LARGE SCALE GENOMIC DNA]</scope>
    <source>
        <strain evidence="2 3">NPDC021253</strain>
    </source>
</reference>
<gene>
    <name evidence="2" type="ORF">ACH4OY_26975</name>
</gene>
<protein>
    <submittedName>
        <fullName evidence="2">Uncharacterized protein</fullName>
    </submittedName>
</protein>
<feature type="region of interest" description="Disordered" evidence="1">
    <location>
        <begin position="83"/>
        <end position="156"/>
    </location>
</feature>
<evidence type="ECO:0000313" key="3">
    <source>
        <dbReference type="Proteomes" id="UP001611075"/>
    </source>
</evidence>
<proteinExistence type="predicted"/>
<evidence type="ECO:0000313" key="2">
    <source>
        <dbReference type="EMBL" id="MFI0796298.1"/>
    </source>
</evidence>
<sequence>MLFGMVSGPVAPPVVKSVAMTVALQLAFRAARWSVTVAGPICPDTVLPGLPLPMFAVAGAVIERPSSAVTVSVTMVFAVSAEAGEANPRTSADPARPAAKSLDLMKPPPAAPRERRRRIHPVHPDRRAAPSAVDSGGTGCGAQPLRGFDSRPKRGQ</sequence>
<evidence type="ECO:0000256" key="1">
    <source>
        <dbReference type="SAM" id="MobiDB-lite"/>
    </source>
</evidence>
<comment type="caution">
    <text evidence="2">The sequence shown here is derived from an EMBL/GenBank/DDBJ whole genome shotgun (WGS) entry which is preliminary data.</text>
</comment>
<dbReference type="EMBL" id="JBIRPU010000026">
    <property type="protein sequence ID" value="MFI0796298.1"/>
    <property type="molecule type" value="Genomic_DNA"/>
</dbReference>
<accession>A0ABW7SWA3</accession>
<name>A0ABW7SWA3_9ACTN</name>
<dbReference type="Proteomes" id="UP001611075">
    <property type="component" value="Unassembled WGS sequence"/>
</dbReference>
<organism evidence="2 3">
    <name type="scientific">Micromonospora rubida</name>
    <dbReference type="NCBI Taxonomy" id="2697657"/>
    <lineage>
        <taxon>Bacteria</taxon>
        <taxon>Bacillati</taxon>
        <taxon>Actinomycetota</taxon>
        <taxon>Actinomycetes</taxon>
        <taxon>Micromonosporales</taxon>
        <taxon>Micromonosporaceae</taxon>
        <taxon>Micromonospora</taxon>
    </lineage>
</organism>